<evidence type="ECO:0000256" key="1">
    <source>
        <dbReference type="ARBA" id="ARBA00004236"/>
    </source>
</evidence>
<accession>A0A2P8F0C4</accession>
<proteinExistence type="inferred from homology"/>
<dbReference type="SUPFAM" id="SSF52096">
    <property type="entry name" value="ClpP/crotonase"/>
    <property type="match status" value="1"/>
</dbReference>
<dbReference type="NCBIfam" id="NF008745">
    <property type="entry name" value="PRK11778.1"/>
    <property type="match status" value="1"/>
</dbReference>
<comment type="subcellular location">
    <subcellularLocation>
        <location evidence="1">Cell membrane</location>
    </subcellularLocation>
</comment>
<keyword evidence="4 14" id="KW-0645">Protease</keyword>
<dbReference type="Gene3D" id="6.20.330.10">
    <property type="match status" value="1"/>
</dbReference>
<keyword evidence="5 11" id="KW-0812">Transmembrane</keyword>
<evidence type="ECO:0000313" key="15">
    <source>
        <dbReference type="Proteomes" id="UP000242133"/>
    </source>
</evidence>
<feature type="domain" description="Peptidase S49" evidence="12">
    <location>
        <begin position="164"/>
        <end position="310"/>
    </location>
</feature>
<evidence type="ECO:0000256" key="5">
    <source>
        <dbReference type="ARBA" id="ARBA00022692"/>
    </source>
</evidence>
<keyword evidence="8 11" id="KW-1133">Transmembrane helix</keyword>
<evidence type="ECO:0000256" key="3">
    <source>
        <dbReference type="ARBA" id="ARBA00022475"/>
    </source>
</evidence>
<name>A0A2P8F0C4_9GAMM</name>
<dbReference type="RefSeq" id="WP_106590958.1">
    <property type="nucleotide sequence ID" value="NZ_PYGI01000005.1"/>
</dbReference>
<dbReference type="Pfam" id="PF01343">
    <property type="entry name" value="Peptidase_S49"/>
    <property type="match status" value="1"/>
</dbReference>
<keyword evidence="15" id="KW-1185">Reference proteome</keyword>
<feature type="transmembrane region" description="Helical" evidence="11">
    <location>
        <begin position="12"/>
        <end position="33"/>
    </location>
</feature>
<evidence type="ECO:0000256" key="4">
    <source>
        <dbReference type="ARBA" id="ARBA00022670"/>
    </source>
</evidence>
<evidence type="ECO:0000256" key="9">
    <source>
        <dbReference type="ARBA" id="ARBA00023136"/>
    </source>
</evidence>
<keyword evidence="6" id="KW-0378">Hydrolase</keyword>
<feature type="region of interest" description="Disordered" evidence="10">
    <location>
        <begin position="74"/>
        <end position="99"/>
    </location>
</feature>
<evidence type="ECO:0000259" key="13">
    <source>
        <dbReference type="Pfam" id="PF08496"/>
    </source>
</evidence>
<dbReference type="PANTHER" id="PTHR42987">
    <property type="entry name" value="PEPTIDASE S49"/>
    <property type="match status" value="1"/>
</dbReference>
<evidence type="ECO:0000259" key="12">
    <source>
        <dbReference type="Pfam" id="PF01343"/>
    </source>
</evidence>
<evidence type="ECO:0000256" key="2">
    <source>
        <dbReference type="ARBA" id="ARBA00008683"/>
    </source>
</evidence>
<evidence type="ECO:0000256" key="8">
    <source>
        <dbReference type="ARBA" id="ARBA00022989"/>
    </source>
</evidence>
<dbReference type="Pfam" id="PF08496">
    <property type="entry name" value="Peptidase_S49_N"/>
    <property type="match status" value="1"/>
</dbReference>
<comment type="caution">
    <text evidence="14">The sequence shown here is derived from an EMBL/GenBank/DDBJ whole genome shotgun (WGS) entry which is preliminary data.</text>
</comment>
<dbReference type="InterPro" id="IPR029045">
    <property type="entry name" value="ClpP/crotonase-like_dom_sf"/>
</dbReference>
<comment type="similarity">
    <text evidence="2">Belongs to the peptidase S49 family.</text>
</comment>
<organism evidence="14 15">
    <name type="scientific">Marinobacterium halophilum</name>
    <dbReference type="NCBI Taxonomy" id="267374"/>
    <lineage>
        <taxon>Bacteria</taxon>
        <taxon>Pseudomonadati</taxon>
        <taxon>Pseudomonadota</taxon>
        <taxon>Gammaproteobacteria</taxon>
        <taxon>Oceanospirillales</taxon>
        <taxon>Oceanospirillaceae</taxon>
        <taxon>Marinobacterium</taxon>
    </lineage>
</organism>
<dbReference type="GO" id="GO:0004252">
    <property type="term" value="F:serine-type endopeptidase activity"/>
    <property type="evidence" value="ECO:0007669"/>
    <property type="project" value="InterPro"/>
</dbReference>
<dbReference type="InterPro" id="IPR013703">
    <property type="entry name" value="Peptidase_S49_N_proteobac"/>
</dbReference>
<keyword evidence="7" id="KW-0720">Serine protease</keyword>
<dbReference type="GO" id="GO:0006508">
    <property type="term" value="P:proteolysis"/>
    <property type="evidence" value="ECO:0007669"/>
    <property type="project" value="UniProtKB-KW"/>
</dbReference>
<dbReference type="CDD" id="cd07023">
    <property type="entry name" value="S49_Sppa_N_C"/>
    <property type="match status" value="1"/>
</dbReference>
<feature type="domain" description="Peptidase S49 N-terminal proteobacteria" evidence="13">
    <location>
        <begin position="4"/>
        <end position="160"/>
    </location>
</feature>
<evidence type="ECO:0000256" key="6">
    <source>
        <dbReference type="ARBA" id="ARBA00022801"/>
    </source>
</evidence>
<reference evidence="14 15" key="1">
    <citation type="submission" date="2018-03" db="EMBL/GenBank/DDBJ databases">
        <title>Genomic Encyclopedia of Archaeal and Bacterial Type Strains, Phase II (KMG-II): from individual species to whole genera.</title>
        <authorList>
            <person name="Goeker M."/>
        </authorList>
    </citation>
    <scope>NUCLEOTIDE SEQUENCE [LARGE SCALE GENOMIC DNA]</scope>
    <source>
        <strain evidence="14 15">DSM 17586</strain>
    </source>
</reference>
<dbReference type="Gene3D" id="3.90.226.10">
    <property type="entry name" value="2-enoyl-CoA Hydratase, Chain A, domain 1"/>
    <property type="match status" value="1"/>
</dbReference>
<dbReference type="OrthoDB" id="5614232at2"/>
<protein>
    <submittedName>
        <fullName evidence="14">Serine protease SohB</fullName>
    </submittedName>
</protein>
<evidence type="ECO:0000256" key="7">
    <source>
        <dbReference type="ARBA" id="ARBA00022825"/>
    </source>
</evidence>
<evidence type="ECO:0000256" key="11">
    <source>
        <dbReference type="SAM" id="Phobius"/>
    </source>
</evidence>
<dbReference type="InterPro" id="IPR002142">
    <property type="entry name" value="Peptidase_S49"/>
</dbReference>
<dbReference type="Proteomes" id="UP000242133">
    <property type="component" value="Unassembled WGS sequence"/>
</dbReference>
<evidence type="ECO:0000256" key="10">
    <source>
        <dbReference type="SAM" id="MobiDB-lite"/>
    </source>
</evidence>
<keyword evidence="3" id="KW-1003">Cell membrane</keyword>
<evidence type="ECO:0000313" key="14">
    <source>
        <dbReference type="EMBL" id="PSL15170.1"/>
    </source>
</evidence>
<dbReference type="GO" id="GO:0005886">
    <property type="term" value="C:plasma membrane"/>
    <property type="evidence" value="ECO:0007669"/>
    <property type="project" value="UniProtKB-SubCell"/>
</dbReference>
<sequence length="354" mass="39884">MTAFFAEYGLFLAKVITLVASVLLLVGGVGALLERRREHREGHIEVKSLNDHLEDLKTDIEAAVVDEALARQHEKARRKQDKAEAKALKKTLKQGKEPEKPRKRVFVLNFDGDMHASEVESLREEVSAVLTIADKDDEVVVRLESPGGLVHAYGLASSQLERIKAKGIRLTICVDRVAASGGYMMACIADHLVAAPFALVGSIGVIAQLPNFHRLLQKHDVDYEVLTAGEYKRTLTVFGENTDKGREKFIEELEDTHELFKTFVSEYRPQLDVEKVATGEVWFGRRALNEQLIDAISTSDDYLFELCQEHDVFELSYEVKLGLQERLGQLAINTSDGLLLRWWQRVTNSRLLSR</sequence>
<keyword evidence="9 11" id="KW-0472">Membrane</keyword>
<dbReference type="PANTHER" id="PTHR42987:SF4">
    <property type="entry name" value="PROTEASE SOHB-RELATED"/>
    <property type="match status" value="1"/>
</dbReference>
<dbReference type="InterPro" id="IPR047272">
    <property type="entry name" value="S49_SppA_C"/>
</dbReference>
<gene>
    <name evidence="14" type="ORF">CLV44_10564</name>
</gene>
<dbReference type="EMBL" id="PYGI01000005">
    <property type="protein sequence ID" value="PSL15170.1"/>
    <property type="molecule type" value="Genomic_DNA"/>
</dbReference>
<dbReference type="AlphaFoldDB" id="A0A2P8F0C4"/>